<keyword evidence="1" id="KW-0472">Membrane</keyword>
<feature type="transmembrane region" description="Helical" evidence="1">
    <location>
        <begin position="15"/>
        <end position="35"/>
    </location>
</feature>
<gene>
    <name evidence="2" type="ORF">A2128_01885</name>
</gene>
<sequence length="203" mass="22541">MLGAYLTNVPRRVRLFGLLFFVALVAYLLWVYLGAQRVIIPREFLEAKGRGAIVAEEIVRLSGETARQLEQINKLDQEGKYADAFLLVAEEQKRSREMRGYAALLSRELSTMTSAVAQISETDARSTALQAVNYEVTLMGKLITYNEYLAQLLEALRRKFEGIAPSAPSVGELIGTINEEVAAINDLNGQFLGEIAKLERAAE</sequence>
<keyword evidence="1" id="KW-0812">Transmembrane</keyword>
<protein>
    <recommendedName>
        <fullName evidence="4">DUF5667 domain-containing protein</fullName>
    </recommendedName>
</protein>
<keyword evidence="1" id="KW-1133">Transmembrane helix</keyword>
<evidence type="ECO:0000313" key="2">
    <source>
        <dbReference type="EMBL" id="OGY97382.1"/>
    </source>
</evidence>
<proteinExistence type="predicted"/>
<comment type="caution">
    <text evidence="2">The sequence shown here is derived from an EMBL/GenBank/DDBJ whole genome shotgun (WGS) entry which is preliminary data.</text>
</comment>
<dbReference type="Proteomes" id="UP000176349">
    <property type="component" value="Unassembled WGS sequence"/>
</dbReference>
<dbReference type="AlphaFoldDB" id="A0A1G2C7J6"/>
<organism evidence="2 3">
    <name type="scientific">Candidatus Liptonbacteria bacterium GWC1_60_9</name>
    <dbReference type="NCBI Taxonomy" id="1798645"/>
    <lineage>
        <taxon>Bacteria</taxon>
        <taxon>Candidatus Liptoniibacteriota</taxon>
    </lineage>
</organism>
<name>A0A1G2C7J6_9BACT</name>
<evidence type="ECO:0000256" key="1">
    <source>
        <dbReference type="SAM" id="Phobius"/>
    </source>
</evidence>
<evidence type="ECO:0008006" key="4">
    <source>
        <dbReference type="Google" id="ProtNLM"/>
    </source>
</evidence>
<evidence type="ECO:0000313" key="3">
    <source>
        <dbReference type="Proteomes" id="UP000176349"/>
    </source>
</evidence>
<dbReference type="EMBL" id="MHKV01000013">
    <property type="protein sequence ID" value="OGY97382.1"/>
    <property type="molecule type" value="Genomic_DNA"/>
</dbReference>
<reference evidence="2 3" key="1">
    <citation type="journal article" date="2016" name="Nat. Commun.">
        <title>Thousands of microbial genomes shed light on interconnected biogeochemical processes in an aquifer system.</title>
        <authorList>
            <person name="Anantharaman K."/>
            <person name="Brown C.T."/>
            <person name="Hug L.A."/>
            <person name="Sharon I."/>
            <person name="Castelle C.J."/>
            <person name="Probst A.J."/>
            <person name="Thomas B.C."/>
            <person name="Singh A."/>
            <person name="Wilkins M.J."/>
            <person name="Karaoz U."/>
            <person name="Brodie E.L."/>
            <person name="Williams K.H."/>
            <person name="Hubbard S.S."/>
            <person name="Banfield J.F."/>
        </authorList>
    </citation>
    <scope>NUCLEOTIDE SEQUENCE [LARGE SCALE GENOMIC DNA]</scope>
</reference>
<accession>A0A1G2C7J6</accession>